<organism evidence="2 3">
    <name type="scientific">Legionella steelei</name>
    <dbReference type="NCBI Taxonomy" id="947033"/>
    <lineage>
        <taxon>Bacteria</taxon>
        <taxon>Pseudomonadati</taxon>
        <taxon>Pseudomonadota</taxon>
        <taxon>Gammaproteobacteria</taxon>
        <taxon>Legionellales</taxon>
        <taxon>Legionellaceae</taxon>
        <taxon>Legionella</taxon>
    </lineage>
</organism>
<dbReference type="Gene3D" id="3.40.50.1820">
    <property type="entry name" value="alpha/beta hydrolase"/>
    <property type="match status" value="1"/>
</dbReference>
<gene>
    <name evidence="2" type="ORF">Lste_2508</name>
</gene>
<dbReference type="AlphaFoldDB" id="A0A0W0ZKH9"/>
<comment type="caution">
    <text evidence="2">The sequence shown here is derived from an EMBL/GenBank/DDBJ whole genome shotgun (WGS) entry which is preliminary data.</text>
</comment>
<evidence type="ECO:0000313" key="2">
    <source>
        <dbReference type="EMBL" id="KTD69350.1"/>
    </source>
</evidence>
<dbReference type="Pfam" id="PF12146">
    <property type="entry name" value="Hydrolase_4"/>
    <property type="match status" value="1"/>
</dbReference>
<dbReference type="Proteomes" id="UP000054926">
    <property type="component" value="Unassembled WGS sequence"/>
</dbReference>
<evidence type="ECO:0000259" key="1">
    <source>
        <dbReference type="Pfam" id="PF12146"/>
    </source>
</evidence>
<dbReference type="PANTHER" id="PTHR11614">
    <property type="entry name" value="PHOSPHOLIPASE-RELATED"/>
    <property type="match status" value="1"/>
</dbReference>
<dbReference type="InterPro" id="IPR029058">
    <property type="entry name" value="AB_hydrolase_fold"/>
</dbReference>
<name>A0A0W0ZKH9_9GAMM</name>
<dbReference type="InterPro" id="IPR051044">
    <property type="entry name" value="MAG_DAG_Lipase"/>
</dbReference>
<dbReference type="PATRIC" id="fig|947033.5.peg.2663"/>
<dbReference type="SUPFAM" id="SSF53474">
    <property type="entry name" value="alpha/beta-Hydrolases"/>
    <property type="match status" value="1"/>
</dbReference>
<accession>A0A0W0ZKH9</accession>
<dbReference type="EMBL" id="LNYY01000019">
    <property type="protein sequence ID" value="KTD69350.1"/>
    <property type="molecule type" value="Genomic_DNA"/>
</dbReference>
<dbReference type="InterPro" id="IPR022742">
    <property type="entry name" value="Hydrolase_4"/>
</dbReference>
<feature type="domain" description="Serine aminopeptidase S33" evidence="1">
    <location>
        <begin position="311"/>
        <end position="541"/>
    </location>
</feature>
<sequence>MGNSYKNIYAKLGARDKVKELKAQEDLSNLNALKLGYLHEAFLAYQDSKKGKVPAEPVTTKAYKKFAEQNPDFMNYHKAALLLYHEKLDAVAVKSRDKHALEQAVKLALTSLTSKKIIKIDKGEIDAVIGALVEKAERVGAANYATTKDWHTDLAAYTVAHKKPKKMAAAQGEINKAMQKALTALEPYAHYGTETIDYDFAKVIEYACKQYEDLNLNPSDKRKADLVAIRDILKKFADHETKKIPPEQVDNAVKAIAGYFSSSAFSRGFSSRFEDCIKKAVDGYFERLHKTQSDIRTLQTKTWSDSGKEASKKLVLAVHGLQDSVNTFNTVANQYVRKGYKVLSYDQSGAAFDESRGKEDLNLRQMQFDFYSMLEKAYADPDVDEIVLLGHSLGGAVIANALNMIHQLNEEGEPKNKIKKIQLMAPAVMKNPKLQIIGNLPTILSSNPGNKDEHAQLIEQQGIRREGGASALSSLSDFIKFVANAFKNLKEFFKKDNLIPLEVHYSEADGLVNKSNFEEIAQSAANPKAQTFKNQGQHHFHRAPDSTVVTQIEELPDDAPAYKAP</sequence>
<proteinExistence type="predicted"/>
<evidence type="ECO:0000313" key="3">
    <source>
        <dbReference type="Proteomes" id="UP000054926"/>
    </source>
</evidence>
<keyword evidence="3" id="KW-1185">Reference proteome</keyword>
<protein>
    <submittedName>
        <fullName evidence="2">Short chain dehydrogenase</fullName>
    </submittedName>
</protein>
<dbReference type="STRING" id="947033.Lste_2508"/>
<reference evidence="2 3" key="1">
    <citation type="submission" date="2015-11" db="EMBL/GenBank/DDBJ databases">
        <title>Genomic analysis of 38 Legionella species identifies large and diverse effector repertoires.</title>
        <authorList>
            <person name="Burstein D."/>
            <person name="Amaro F."/>
            <person name="Zusman T."/>
            <person name="Lifshitz Z."/>
            <person name="Cohen O."/>
            <person name="Gilbert J.A."/>
            <person name="Pupko T."/>
            <person name="Shuman H.A."/>
            <person name="Segal G."/>
        </authorList>
    </citation>
    <scope>NUCLEOTIDE SEQUENCE [LARGE SCALE GENOMIC DNA]</scope>
    <source>
        <strain evidence="2 3">IMVS3376</strain>
    </source>
</reference>
<dbReference type="RefSeq" id="WP_058511298.1">
    <property type="nucleotide sequence ID" value="NZ_LNYY01000019.1"/>
</dbReference>